<dbReference type="InterPro" id="IPR005150">
    <property type="entry name" value="Cellulose_synth"/>
</dbReference>
<evidence type="ECO:0000313" key="9">
    <source>
        <dbReference type="Proteomes" id="UP001412067"/>
    </source>
</evidence>
<comment type="caution">
    <text evidence="8">The sequence shown here is derived from an EMBL/GenBank/DDBJ whole genome shotgun (WGS) entry which is preliminary data.</text>
</comment>
<proteinExistence type="predicted"/>
<evidence type="ECO:0000256" key="3">
    <source>
        <dbReference type="ARBA" id="ARBA00022679"/>
    </source>
</evidence>
<keyword evidence="9" id="KW-1185">Reference proteome</keyword>
<feature type="region of interest" description="Disordered" evidence="7">
    <location>
        <begin position="316"/>
        <end position="337"/>
    </location>
</feature>
<protein>
    <submittedName>
        <fullName evidence="8">Cellulose synthase-like protein D1</fullName>
    </submittedName>
</protein>
<dbReference type="EMBL" id="JBBWWR010000010">
    <property type="protein sequence ID" value="KAK8961104.1"/>
    <property type="molecule type" value="Genomic_DNA"/>
</dbReference>
<evidence type="ECO:0000256" key="7">
    <source>
        <dbReference type="SAM" id="MobiDB-lite"/>
    </source>
</evidence>
<evidence type="ECO:0000256" key="2">
    <source>
        <dbReference type="ARBA" id="ARBA00022676"/>
    </source>
</evidence>
<comment type="subcellular location">
    <subcellularLocation>
        <location evidence="1">Endomembrane system</location>
    </subcellularLocation>
</comment>
<dbReference type="Proteomes" id="UP001412067">
    <property type="component" value="Unassembled WGS sequence"/>
</dbReference>
<keyword evidence="2" id="KW-0328">Glycosyltransferase</keyword>
<feature type="region of interest" description="Disordered" evidence="7">
    <location>
        <begin position="352"/>
        <end position="392"/>
    </location>
</feature>
<dbReference type="Pfam" id="PF03552">
    <property type="entry name" value="Cellulose_synt"/>
    <property type="match status" value="1"/>
</dbReference>
<keyword evidence="6" id="KW-0472">Membrane</keyword>
<evidence type="ECO:0000256" key="6">
    <source>
        <dbReference type="ARBA" id="ARBA00023136"/>
    </source>
</evidence>
<reference evidence="8 9" key="1">
    <citation type="journal article" date="2022" name="Nat. Plants">
        <title>Genomes of leafy and leafless Platanthera orchids illuminate the evolution of mycoheterotrophy.</title>
        <authorList>
            <person name="Li M.H."/>
            <person name="Liu K.W."/>
            <person name="Li Z."/>
            <person name="Lu H.C."/>
            <person name="Ye Q.L."/>
            <person name="Zhang D."/>
            <person name="Wang J.Y."/>
            <person name="Li Y.F."/>
            <person name="Zhong Z.M."/>
            <person name="Liu X."/>
            <person name="Yu X."/>
            <person name="Liu D.K."/>
            <person name="Tu X.D."/>
            <person name="Liu B."/>
            <person name="Hao Y."/>
            <person name="Liao X.Y."/>
            <person name="Jiang Y.T."/>
            <person name="Sun W.H."/>
            <person name="Chen J."/>
            <person name="Chen Y.Q."/>
            <person name="Ai Y."/>
            <person name="Zhai J.W."/>
            <person name="Wu S.S."/>
            <person name="Zhou Z."/>
            <person name="Hsiao Y.Y."/>
            <person name="Wu W.L."/>
            <person name="Chen Y.Y."/>
            <person name="Lin Y.F."/>
            <person name="Hsu J.L."/>
            <person name="Li C.Y."/>
            <person name="Wang Z.W."/>
            <person name="Zhao X."/>
            <person name="Zhong W.Y."/>
            <person name="Ma X.K."/>
            <person name="Ma L."/>
            <person name="Huang J."/>
            <person name="Chen G.Z."/>
            <person name="Huang M.Z."/>
            <person name="Huang L."/>
            <person name="Peng D.H."/>
            <person name="Luo Y.B."/>
            <person name="Zou S.Q."/>
            <person name="Chen S.P."/>
            <person name="Lan S."/>
            <person name="Tsai W.C."/>
            <person name="Van de Peer Y."/>
            <person name="Liu Z.J."/>
        </authorList>
    </citation>
    <scope>NUCLEOTIDE SEQUENCE [LARGE SCALE GENOMIC DNA]</scope>
    <source>
        <strain evidence="8">Lor288</strain>
    </source>
</reference>
<evidence type="ECO:0000256" key="1">
    <source>
        <dbReference type="ARBA" id="ARBA00004308"/>
    </source>
</evidence>
<accession>A0ABR2MBL8</accession>
<dbReference type="Gene3D" id="3.40.50.1820">
    <property type="entry name" value="alpha/beta hydrolase"/>
    <property type="match status" value="1"/>
</dbReference>
<sequence>MAWNLCLLRPDKVRALVNISVPYTPRDPARRPVDSLRALYGDDHYICRFQFLICTVVESNSDPWIVFTKSSGERADYSKTKTFVRLLLTISSFAGKGGSNKCPPASSPSKPWQRLHRLPRSGFRSAGSTASNHRTRTTTSTSRSIRPKNKKQPDFVKDRRWINGLPEAILKRSKTLNSKEEKQATKLAKVKGEDQAAAKAAVLKATWMADTTHWPGTWKSVCPGIFPCFLISKPSKTYLECPFSSLSWVAEFVGSDNFLYESGVRVRGLGNIEARCSSSAVLGAQTYYASEEISHSNRFFFPLLSALRITTFEDIMMTSPPQGPGQTHQKGSDGDDGARALARIRLARGAPTLKKFPPMSGRERLRLRQAPALEELSPISRRDRLRAPGFGQ</sequence>
<organism evidence="8 9">
    <name type="scientific">Platanthera guangdongensis</name>
    <dbReference type="NCBI Taxonomy" id="2320717"/>
    <lineage>
        <taxon>Eukaryota</taxon>
        <taxon>Viridiplantae</taxon>
        <taxon>Streptophyta</taxon>
        <taxon>Embryophyta</taxon>
        <taxon>Tracheophyta</taxon>
        <taxon>Spermatophyta</taxon>
        <taxon>Magnoliopsida</taxon>
        <taxon>Liliopsida</taxon>
        <taxon>Asparagales</taxon>
        <taxon>Orchidaceae</taxon>
        <taxon>Orchidoideae</taxon>
        <taxon>Orchideae</taxon>
        <taxon>Orchidinae</taxon>
        <taxon>Platanthera</taxon>
    </lineage>
</organism>
<gene>
    <name evidence="8" type="primary">CSLD1</name>
    <name evidence="8" type="ORF">KSP40_PGU007765</name>
</gene>
<dbReference type="InterPro" id="IPR029058">
    <property type="entry name" value="AB_hydrolase_fold"/>
</dbReference>
<feature type="region of interest" description="Disordered" evidence="7">
    <location>
        <begin position="122"/>
        <end position="153"/>
    </location>
</feature>
<evidence type="ECO:0000256" key="4">
    <source>
        <dbReference type="ARBA" id="ARBA00022692"/>
    </source>
</evidence>
<keyword evidence="5" id="KW-1133">Transmembrane helix</keyword>
<name>A0ABR2MBL8_9ASPA</name>
<evidence type="ECO:0000256" key="5">
    <source>
        <dbReference type="ARBA" id="ARBA00022989"/>
    </source>
</evidence>
<keyword evidence="3" id="KW-0808">Transferase</keyword>
<keyword evidence="4" id="KW-0812">Transmembrane</keyword>
<evidence type="ECO:0000313" key="8">
    <source>
        <dbReference type="EMBL" id="KAK8961104.1"/>
    </source>
</evidence>